<protein>
    <submittedName>
        <fullName evidence="2">Unnamed protein product</fullName>
    </submittedName>
</protein>
<feature type="compositionally biased region" description="Basic and acidic residues" evidence="1">
    <location>
        <begin position="35"/>
        <end position="51"/>
    </location>
</feature>
<organism evidence="2 3">
    <name type="scientific">Aspergillus oryzae</name>
    <name type="common">Yellow koji mold</name>
    <dbReference type="NCBI Taxonomy" id="5062"/>
    <lineage>
        <taxon>Eukaryota</taxon>
        <taxon>Fungi</taxon>
        <taxon>Dikarya</taxon>
        <taxon>Ascomycota</taxon>
        <taxon>Pezizomycotina</taxon>
        <taxon>Eurotiomycetes</taxon>
        <taxon>Eurotiomycetidae</taxon>
        <taxon>Eurotiales</taxon>
        <taxon>Aspergillaceae</taxon>
        <taxon>Aspergillus</taxon>
        <taxon>Aspergillus subgen. Circumdati</taxon>
    </lineage>
</organism>
<dbReference type="Proteomes" id="UP001165205">
    <property type="component" value="Unassembled WGS sequence"/>
</dbReference>
<name>A0AAN5C042_ASPOZ</name>
<evidence type="ECO:0000256" key="1">
    <source>
        <dbReference type="SAM" id="MobiDB-lite"/>
    </source>
</evidence>
<feature type="region of interest" description="Disordered" evidence="1">
    <location>
        <begin position="72"/>
        <end position="98"/>
    </location>
</feature>
<gene>
    <name evidence="2" type="ORF">Aory04_000804100</name>
</gene>
<dbReference type="AlphaFoldDB" id="A0AAN5C042"/>
<feature type="compositionally biased region" description="Basic and acidic residues" evidence="1">
    <location>
        <begin position="1"/>
        <end position="11"/>
    </location>
</feature>
<evidence type="ECO:0000313" key="2">
    <source>
        <dbReference type="EMBL" id="GMG32302.1"/>
    </source>
</evidence>
<sequence length="157" mass="16815">MQDQTSKDIIRKRPTQHPTSAYIPNTTRTKTKNQIKTEKERNELDTTDKNQECHEDIQEHCSLRRGRQVLLPDGVDDVGDGGVGREGLGAGGEGFGPGGSRRGGGGAFHRHGGVGGVYVSRARSGLMALLGVADEATVYNTVHCGRGIGSGFRSRDL</sequence>
<accession>A0AAN5C042</accession>
<feature type="region of interest" description="Disordered" evidence="1">
    <location>
        <begin position="1"/>
        <end position="51"/>
    </location>
</feature>
<feature type="compositionally biased region" description="Gly residues" evidence="1">
    <location>
        <begin position="80"/>
        <end position="98"/>
    </location>
</feature>
<feature type="compositionally biased region" description="Polar residues" evidence="1">
    <location>
        <begin position="16"/>
        <end position="34"/>
    </location>
</feature>
<evidence type="ECO:0000313" key="3">
    <source>
        <dbReference type="Proteomes" id="UP001165205"/>
    </source>
</evidence>
<reference evidence="2" key="1">
    <citation type="submission" date="2023-04" db="EMBL/GenBank/DDBJ databases">
        <title>Aspergillus oryzae NBRC 4228.</title>
        <authorList>
            <person name="Ichikawa N."/>
            <person name="Sato H."/>
            <person name="Tonouchi N."/>
        </authorList>
    </citation>
    <scope>NUCLEOTIDE SEQUENCE</scope>
    <source>
        <strain evidence="2">NBRC 4228</strain>
    </source>
</reference>
<comment type="caution">
    <text evidence="2">The sequence shown here is derived from an EMBL/GenBank/DDBJ whole genome shotgun (WGS) entry which is preliminary data.</text>
</comment>
<proteinExistence type="predicted"/>
<dbReference type="EMBL" id="BSYA01000098">
    <property type="protein sequence ID" value="GMG32302.1"/>
    <property type="molecule type" value="Genomic_DNA"/>
</dbReference>